<evidence type="ECO:0000313" key="2">
    <source>
        <dbReference type="Proteomes" id="UP000009172"/>
    </source>
</evidence>
<name>F2S501_TRIT1</name>
<reference evidence="2" key="1">
    <citation type="journal article" date="2012" name="MBio">
        <title>Comparative genome analysis of Trichophyton rubrum and related dermatophytes reveals candidate genes involved in infection.</title>
        <authorList>
            <person name="Martinez D.A."/>
            <person name="Oliver B.G."/>
            <person name="Graeser Y."/>
            <person name="Goldberg J.M."/>
            <person name="Li W."/>
            <person name="Martinez-Rossi N.M."/>
            <person name="Monod M."/>
            <person name="Shelest E."/>
            <person name="Barton R.C."/>
            <person name="Birch E."/>
            <person name="Brakhage A.A."/>
            <person name="Chen Z."/>
            <person name="Gurr S.J."/>
            <person name="Heiman D."/>
            <person name="Heitman J."/>
            <person name="Kosti I."/>
            <person name="Rossi A."/>
            <person name="Saif S."/>
            <person name="Samalova M."/>
            <person name="Saunders C.W."/>
            <person name="Shea T."/>
            <person name="Summerbell R.C."/>
            <person name="Xu J."/>
            <person name="Young S."/>
            <person name="Zeng Q."/>
            <person name="Birren B.W."/>
            <person name="Cuomo C.A."/>
            <person name="White T.C."/>
        </authorList>
    </citation>
    <scope>NUCLEOTIDE SEQUENCE [LARGE SCALE GENOMIC DNA]</scope>
    <source>
        <strain evidence="2">CBS 112818</strain>
    </source>
</reference>
<gene>
    <name evidence="1" type="ORF">TESG_06130</name>
</gene>
<evidence type="ECO:0000313" key="1">
    <source>
        <dbReference type="EMBL" id="EGD98650.1"/>
    </source>
</evidence>
<accession>F2S501</accession>
<protein>
    <submittedName>
        <fullName evidence="1">Uncharacterized protein</fullName>
    </submittedName>
</protein>
<dbReference type="AlphaFoldDB" id="F2S501"/>
<dbReference type="EMBL" id="GG698513">
    <property type="protein sequence ID" value="EGD98650.1"/>
    <property type="molecule type" value="Genomic_DNA"/>
</dbReference>
<proteinExistence type="predicted"/>
<keyword evidence="2" id="KW-1185">Reference proteome</keyword>
<dbReference type="Proteomes" id="UP000009172">
    <property type="component" value="Unassembled WGS sequence"/>
</dbReference>
<sequence length="127" mass="14382">MPFCIPDAIQKGPSPLQDVPAALGVQNPVATTPWSYRGQSAHEHEIFRFESGLKDVAHPASPLIESGWGSWKVEIVLVLDITEILEPVVEVAENILLCYLYGNRNRDWNTRFNTRFDNHERYSASMD</sequence>
<organism evidence="1 2">
    <name type="scientific">Trichophyton tonsurans (strain CBS 112818)</name>
    <name type="common">Scalp ringworm fungus</name>
    <dbReference type="NCBI Taxonomy" id="647933"/>
    <lineage>
        <taxon>Eukaryota</taxon>
        <taxon>Fungi</taxon>
        <taxon>Dikarya</taxon>
        <taxon>Ascomycota</taxon>
        <taxon>Pezizomycotina</taxon>
        <taxon>Eurotiomycetes</taxon>
        <taxon>Eurotiomycetidae</taxon>
        <taxon>Onygenales</taxon>
        <taxon>Arthrodermataceae</taxon>
        <taxon>Trichophyton</taxon>
    </lineage>
</organism>
<dbReference type="HOGENOM" id="CLU_1972066_0_0_1"/>